<dbReference type="SUPFAM" id="SSF48403">
    <property type="entry name" value="Ankyrin repeat"/>
    <property type="match status" value="1"/>
</dbReference>
<dbReference type="InterPro" id="IPR036737">
    <property type="entry name" value="OmpA-like_sf"/>
</dbReference>
<organism evidence="6 7">
    <name type="scientific">Candidatus Marinarcus aquaticus</name>
    <dbReference type="NCBI Taxonomy" id="2044504"/>
    <lineage>
        <taxon>Bacteria</taxon>
        <taxon>Pseudomonadati</taxon>
        <taxon>Campylobacterota</taxon>
        <taxon>Epsilonproteobacteria</taxon>
        <taxon>Campylobacterales</taxon>
        <taxon>Arcobacteraceae</taxon>
        <taxon>Candidatus Marinarcus</taxon>
    </lineage>
</organism>
<accession>A0A4V1LPD9</accession>
<dbReference type="Gene3D" id="3.30.1330.60">
    <property type="entry name" value="OmpA-like domain"/>
    <property type="match status" value="1"/>
</dbReference>
<dbReference type="PANTHER" id="PTHR24198">
    <property type="entry name" value="ANKYRIN REPEAT AND PROTEIN KINASE DOMAIN-CONTAINING PROTEIN"/>
    <property type="match status" value="1"/>
</dbReference>
<feature type="domain" description="OmpA-like" evidence="5">
    <location>
        <begin position="322"/>
        <end position="461"/>
    </location>
</feature>
<dbReference type="InterPro" id="IPR006665">
    <property type="entry name" value="OmpA-like"/>
</dbReference>
<evidence type="ECO:0000256" key="4">
    <source>
        <dbReference type="PROSITE-ProRule" id="PRU00473"/>
    </source>
</evidence>
<dbReference type="OrthoDB" id="9782229at2"/>
<keyword evidence="7" id="KW-1185">Reference proteome</keyword>
<evidence type="ECO:0000313" key="7">
    <source>
        <dbReference type="Proteomes" id="UP000290657"/>
    </source>
</evidence>
<sequence length="491" mass="54376">MRMILFGVSCAALLLTGCSNKNLEQGSAQQIANINQSDEKNNLALHDAIRAKDAKSAQLLIQANANIDIKDEFGNTPLHLTAVYNQEEIAKALIQKSATVNTQDNYGDTPLIDATRNNYFKIARLLVCNDAQRGAQDKNGLTPLHYASQVKNADMVELLLSSNLDVFCQDTLIIEMNALEDSTQKSVQICGTLKEGVASKITVDITTAMNEPVQTLDATINSEEKLWCTPMSNELPLETYNIKAVAVDKAEHSSEVTSTLNIIENISLPEAFNEPAMDVSNEANTDITNETANTTLSDEIYVSLNTALAEDLKTWDASFDKESLSIVFNAKNTFFERGYSQIPAVYQELLAEFFPKLIAGLKPFEGRVKVLIQGHSSSTFDSTNDENIKFMKNEILSQKRAQNVYDYLKALQNDVIINNQAFIEKDVTPIAKSSLQTAKNEDLSENFEHSRRVDFKIEVLNEETKLPEGFEPVAPSKADEATGIEEIDLLQ</sequence>
<reference evidence="6 7" key="1">
    <citation type="submission" date="2017-10" db="EMBL/GenBank/DDBJ databases">
        <title>Genomics of the genus Arcobacter.</title>
        <authorList>
            <person name="Perez-Cataluna A."/>
            <person name="Figueras M.J."/>
        </authorList>
    </citation>
    <scope>NUCLEOTIDE SEQUENCE [LARGE SCALE GENOMIC DNA]</scope>
    <source>
        <strain evidence="6 7">CECT 8987</strain>
    </source>
</reference>
<evidence type="ECO:0000313" key="6">
    <source>
        <dbReference type="EMBL" id="RXJ60858.1"/>
    </source>
</evidence>
<dbReference type="PROSITE" id="PS51123">
    <property type="entry name" value="OMPA_2"/>
    <property type="match status" value="1"/>
</dbReference>
<keyword evidence="1" id="KW-0677">Repeat</keyword>
<proteinExistence type="predicted"/>
<dbReference type="RefSeq" id="WP_128994994.1">
    <property type="nucleotide sequence ID" value="NZ_PDKN01000001.1"/>
</dbReference>
<gene>
    <name evidence="6" type="ORF">CRV04_02265</name>
</gene>
<dbReference type="Pfam" id="PF00023">
    <property type="entry name" value="Ank"/>
    <property type="match status" value="1"/>
</dbReference>
<dbReference type="PROSITE" id="PS50297">
    <property type="entry name" value="ANK_REP_REGION"/>
    <property type="match status" value="2"/>
</dbReference>
<evidence type="ECO:0000256" key="1">
    <source>
        <dbReference type="ARBA" id="ARBA00022737"/>
    </source>
</evidence>
<evidence type="ECO:0000256" key="2">
    <source>
        <dbReference type="ARBA" id="ARBA00023043"/>
    </source>
</evidence>
<keyword evidence="2 3" id="KW-0040">ANK repeat</keyword>
<protein>
    <recommendedName>
        <fullName evidence="5">OmpA-like domain-containing protein</fullName>
    </recommendedName>
</protein>
<dbReference type="GO" id="GO:0016020">
    <property type="term" value="C:membrane"/>
    <property type="evidence" value="ECO:0007669"/>
    <property type="project" value="UniProtKB-UniRule"/>
</dbReference>
<dbReference type="AlphaFoldDB" id="A0A4V1LPD9"/>
<evidence type="ECO:0000259" key="5">
    <source>
        <dbReference type="PROSITE" id="PS51123"/>
    </source>
</evidence>
<evidence type="ECO:0000256" key="3">
    <source>
        <dbReference type="PROSITE-ProRule" id="PRU00023"/>
    </source>
</evidence>
<feature type="repeat" description="ANK" evidence="3">
    <location>
        <begin position="40"/>
        <end position="72"/>
    </location>
</feature>
<dbReference type="InterPro" id="IPR002110">
    <property type="entry name" value="Ankyrin_rpt"/>
</dbReference>
<dbReference type="Gene3D" id="1.25.40.20">
    <property type="entry name" value="Ankyrin repeat-containing domain"/>
    <property type="match status" value="1"/>
</dbReference>
<keyword evidence="4" id="KW-0472">Membrane</keyword>
<dbReference type="InterPro" id="IPR036770">
    <property type="entry name" value="Ankyrin_rpt-contain_sf"/>
</dbReference>
<dbReference type="EMBL" id="PDKN01000001">
    <property type="protein sequence ID" value="RXJ60858.1"/>
    <property type="molecule type" value="Genomic_DNA"/>
</dbReference>
<dbReference type="Pfam" id="PF12796">
    <property type="entry name" value="Ank_2"/>
    <property type="match status" value="1"/>
</dbReference>
<feature type="repeat" description="ANK" evidence="3">
    <location>
        <begin position="73"/>
        <end position="105"/>
    </location>
</feature>
<dbReference type="PANTHER" id="PTHR24198:SF165">
    <property type="entry name" value="ANKYRIN REPEAT-CONTAINING PROTEIN-RELATED"/>
    <property type="match status" value="1"/>
</dbReference>
<dbReference type="Proteomes" id="UP000290657">
    <property type="component" value="Unassembled WGS sequence"/>
</dbReference>
<comment type="caution">
    <text evidence="6">The sequence shown here is derived from an EMBL/GenBank/DDBJ whole genome shotgun (WGS) entry which is preliminary data.</text>
</comment>
<name>A0A4V1LPD9_9BACT</name>
<dbReference type="SUPFAM" id="SSF103088">
    <property type="entry name" value="OmpA-like"/>
    <property type="match status" value="1"/>
</dbReference>
<dbReference type="SMART" id="SM00248">
    <property type="entry name" value="ANK"/>
    <property type="match status" value="4"/>
</dbReference>
<dbReference type="PROSITE" id="PS51257">
    <property type="entry name" value="PROKAR_LIPOPROTEIN"/>
    <property type="match status" value="1"/>
</dbReference>
<feature type="repeat" description="ANK" evidence="3">
    <location>
        <begin position="139"/>
        <end position="171"/>
    </location>
</feature>
<dbReference type="PROSITE" id="PS50088">
    <property type="entry name" value="ANK_REPEAT"/>
    <property type="match status" value="3"/>
</dbReference>